<dbReference type="InterPro" id="IPR036890">
    <property type="entry name" value="HATPase_C_sf"/>
</dbReference>
<feature type="compositionally biased region" description="Polar residues" evidence="4">
    <location>
        <begin position="335"/>
        <end position="344"/>
    </location>
</feature>
<dbReference type="GO" id="GO:0005524">
    <property type="term" value="F:ATP binding"/>
    <property type="evidence" value="ECO:0007669"/>
    <property type="project" value="InterPro"/>
</dbReference>
<evidence type="ECO:0000256" key="3">
    <source>
        <dbReference type="ARBA" id="ARBA00023204"/>
    </source>
</evidence>
<dbReference type="InterPro" id="IPR042121">
    <property type="entry name" value="MutL_C_regsub"/>
</dbReference>
<dbReference type="InterPro" id="IPR014790">
    <property type="entry name" value="MutL_C"/>
</dbReference>
<dbReference type="GO" id="GO:0006298">
    <property type="term" value="P:mismatch repair"/>
    <property type="evidence" value="ECO:0007669"/>
    <property type="project" value="InterPro"/>
</dbReference>
<comment type="similarity">
    <text evidence="1">Belongs to the DNA mismatch repair MutL/HexB family.</text>
</comment>
<dbReference type="Pfam" id="PF13589">
    <property type="entry name" value="HATPase_c_3"/>
    <property type="match status" value="1"/>
</dbReference>
<dbReference type="SMART" id="SM00853">
    <property type="entry name" value="MutL_C"/>
    <property type="match status" value="1"/>
</dbReference>
<dbReference type="PROSITE" id="PS00058">
    <property type="entry name" value="DNA_MISMATCH_REPAIR_1"/>
    <property type="match status" value="1"/>
</dbReference>
<keyword evidence="2" id="KW-0227">DNA damage</keyword>
<evidence type="ECO:0000259" key="6">
    <source>
        <dbReference type="SMART" id="SM01340"/>
    </source>
</evidence>
<evidence type="ECO:0000259" key="5">
    <source>
        <dbReference type="SMART" id="SM00853"/>
    </source>
</evidence>
<feature type="domain" description="MutL C-terminal dimerisation" evidence="5">
    <location>
        <begin position="410"/>
        <end position="551"/>
    </location>
</feature>
<dbReference type="GO" id="GO:0030983">
    <property type="term" value="F:mismatched DNA binding"/>
    <property type="evidence" value="ECO:0007669"/>
    <property type="project" value="InterPro"/>
</dbReference>
<organism evidence="7">
    <name type="scientific">marine metagenome</name>
    <dbReference type="NCBI Taxonomy" id="408172"/>
    <lineage>
        <taxon>unclassified sequences</taxon>
        <taxon>metagenomes</taxon>
        <taxon>ecological metagenomes</taxon>
    </lineage>
</organism>
<dbReference type="Pfam" id="PF01119">
    <property type="entry name" value="DNA_mis_repair"/>
    <property type="match status" value="1"/>
</dbReference>
<reference evidence="7" key="1">
    <citation type="submission" date="2018-05" db="EMBL/GenBank/DDBJ databases">
        <authorList>
            <person name="Lanie J.A."/>
            <person name="Ng W.-L."/>
            <person name="Kazmierczak K.M."/>
            <person name="Andrzejewski T.M."/>
            <person name="Davidsen T.M."/>
            <person name="Wayne K.J."/>
            <person name="Tettelin H."/>
            <person name="Glass J.I."/>
            <person name="Rusch D."/>
            <person name="Podicherti R."/>
            <person name="Tsui H.-C.T."/>
            <person name="Winkler M.E."/>
        </authorList>
    </citation>
    <scope>NUCLEOTIDE SEQUENCE</scope>
</reference>
<dbReference type="InterPro" id="IPR014762">
    <property type="entry name" value="DNA_mismatch_repair_CS"/>
</dbReference>
<keyword evidence="3" id="KW-0234">DNA repair</keyword>
<dbReference type="InterPro" id="IPR002099">
    <property type="entry name" value="MutL/Mlh/PMS"/>
</dbReference>
<evidence type="ECO:0000313" key="7">
    <source>
        <dbReference type="EMBL" id="SVA36672.1"/>
    </source>
</evidence>
<sequence length="594" mass="66472">MIKALSEDLRNKISAGEVVERPASVVKELIENSLDAGATEISIVVEKGGHQTIQVRDNGSGIAPDQLPASILPFHTSKIATMEDLFSIKTLGFRGEALASIASVAEMSIVSSNGSGEGAELPIIDGRPGDVQPAAEIGGTEITIRNLFYNTPARKKFLKTPRTELRKIVDVVRRYGLAFPEVTFKLVSDNRDIFHVKSETLEDRIDNLLDPTYSRNLLPLNLAKGDYAFSGFVGNLNLVRSRPGEQYLFLNRRFIKDRLMNRAVYGAYESLVKRGEYPFFVINLLLPNDQVDVNVHPMKTEVRFKDEWRVFNVLKSGVSDALSSILDTVPGFDTSFQQPSSTPTGEAPLYGQPQRPPAETIPTNPDQGNMDLKISDFISPVQTNLERAKNYASRLAEAPIDAPETIATENIWQIHKKYILSEINSGLVIIDQHVAHERVLYEEALKAFESSSMASQTMLFPEVLEFSPDDFDGLLDVLPYLEKIGFKIKKQDESSIRIDAIPSEMALGNEREVIREILDNFLKEQKQYSSFQEGLAAMFACKAAIKAGDSLMREEMQELINRLFATEHPYYCPHGRPIIVQMSLDELDGRFERH</sequence>
<feature type="domain" description="DNA mismatch repair protein S5" evidence="6">
    <location>
        <begin position="205"/>
        <end position="323"/>
    </location>
</feature>
<dbReference type="Pfam" id="PF08676">
    <property type="entry name" value="MutL_C"/>
    <property type="match status" value="1"/>
</dbReference>
<dbReference type="PANTHER" id="PTHR10073:SF12">
    <property type="entry name" value="DNA MISMATCH REPAIR PROTEIN MLH1"/>
    <property type="match status" value="1"/>
</dbReference>
<dbReference type="GO" id="GO:0016887">
    <property type="term" value="F:ATP hydrolysis activity"/>
    <property type="evidence" value="ECO:0007669"/>
    <property type="project" value="InterPro"/>
</dbReference>
<dbReference type="GO" id="GO:0140664">
    <property type="term" value="F:ATP-dependent DNA damage sensor activity"/>
    <property type="evidence" value="ECO:0007669"/>
    <property type="project" value="InterPro"/>
</dbReference>
<evidence type="ECO:0000256" key="1">
    <source>
        <dbReference type="ARBA" id="ARBA00006082"/>
    </source>
</evidence>
<protein>
    <recommendedName>
        <fullName evidence="8">DNA mismatch repair protein S5 domain-containing protein</fullName>
    </recommendedName>
</protein>
<gene>
    <name evidence="7" type="ORF">METZ01_LOCUS89526</name>
</gene>
<name>A0A381V8F6_9ZZZZ</name>
<dbReference type="EMBL" id="UINC01008136">
    <property type="protein sequence ID" value="SVA36672.1"/>
    <property type="molecule type" value="Genomic_DNA"/>
</dbReference>
<dbReference type="Gene3D" id="3.30.1370.100">
    <property type="entry name" value="MutL, C-terminal domain, regulatory subdomain"/>
    <property type="match status" value="1"/>
</dbReference>
<dbReference type="InterPro" id="IPR042120">
    <property type="entry name" value="MutL_C_dimsub"/>
</dbReference>
<dbReference type="GO" id="GO:0032300">
    <property type="term" value="C:mismatch repair complex"/>
    <property type="evidence" value="ECO:0007669"/>
    <property type="project" value="InterPro"/>
</dbReference>
<evidence type="ECO:0000256" key="4">
    <source>
        <dbReference type="SAM" id="MobiDB-lite"/>
    </source>
</evidence>
<accession>A0A381V8F6</accession>
<dbReference type="NCBIfam" id="TIGR00585">
    <property type="entry name" value="mutl"/>
    <property type="match status" value="1"/>
</dbReference>
<dbReference type="SUPFAM" id="SSF55874">
    <property type="entry name" value="ATPase domain of HSP90 chaperone/DNA topoisomerase II/histidine kinase"/>
    <property type="match status" value="1"/>
</dbReference>
<dbReference type="InterPro" id="IPR020568">
    <property type="entry name" value="Ribosomal_Su5_D2-typ_SF"/>
</dbReference>
<dbReference type="InterPro" id="IPR038973">
    <property type="entry name" value="MutL/Mlh/Pms-like"/>
</dbReference>
<dbReference type="Gene3D" id="3.30.565.10">
    <property type="entry name" value="Histidine kinase-like ATPase, C-terminal domain"/>
    <property type="match status" value="1"/>
</dbReference>
<dbReference type="InterPro" id="IPR037198">
    <property type="entry name" value="MutL_C_sf"/>
</dbReference>
<dbReference type="InterPro" id="IPR014721">
    <property type="entry name" value="Ribsml_uS5_D2-typ_fold_subgr"/>
</dbReference>
<dbReference type="InterPro" id="IPR020667">
    <property type="entry name" value="DNA_mismatch_repair_MutL"/>
</dbReference>
<dbReference type="AlphaFoldDB" id="A0A381V8F6"/>
<dbReference type="HAMAP" id="MF_00149">
    <property type="entry name" value="DNA_mis_repair"/>
    <property type="match status" value="1"/>
</dbReference>
<dbReference type="CDD" id="cd00782">
    <property type="entry name" value="MutL_Trans"/>
    <property type="match status" value="1"/>
</dbReference>
<dbReference type="Gene3D" id="3.30.230.10">
    <property type="match status" value="1"/>
</dbReference>
<dbReference type="CDD" id="cd16926">
    <property type="entry name" value="HATPase_MutL-MLH-PMS-like"/>
    <property type="match status" value="1"/>
</dbReference>
<dbReference type="SMART" id="SM01340">
    <property type="entry name" value="DNA_mis_repair"/>
    <property type="match status" value="1"/>
</dbReference>
<dbReference type="PANTHER" id="PTHR10073">
    <property type="entry name" value="DNA MISMATCH REPAIR PROTEIN MLH, PMS, MUTL"/>
    <property type="match status" value="1"/>
</dbReference>
<proteinExistence type="inferred from homology"/>
<feature type="region of interest" description="Disordered" evidence="4">
    <location>
        <begin position="335"/>
        <end position="360"/>
    </location>
</feature>
<dbReference type="FunFam" id="3.30.565.10:FF:000003">
    <property type="entry name" value="DNA mismatch repair endonuclease MutL"/>
    <property type="match status" value="1"/>
</dbReference>
<evidence type="ECO:0000256" key="2">
    <source>
        <dbReference type="ARBA" id="ARBA00022763"/>
    </source>
</evidence>
<dbReference type="InterPro" id="IPR013507">
    <property type="entry name" value="DNA_mismatch_S5_2-like"/>
</dbReference>
<evidence type="ECO:0008006" key="8">
    <source>
        <dbReference type="Google" id="ProtNLM"/>
    </source>
</evidence>
<dbReference type="SUPFAM" id="SSF118116">
    <property type="entry name" value="DNA mismatch repair protein MutL"/>
    <property type="match status" value="1"/>
</dbReference>
<dbReference type="Gene3D" id="3.30.1540.20">
    <property type="entry name" value="MutL, C-terminal domain, dimerisation subdomain"/>
    <property type="match status" value="1"/>
</dbReference>
<dbReference type="SUPFAM" id="SSF54211">
    <property type="entry name" value="Ribosomal protein S5 domain 2-like"/>
    <property type="match status" value="1"/>
</dbReference>